<organism evidence="1 2">
    <name type="scientific">Puniceibacterium antarcticum</name>
    <dbReference type="NCBI Taxonomy" id="1206336"/>
    <lineage>
        <taxon>Bacteria</taxon>
        <taxon>Pseudomonadati</taxon>
        <taxon>Pseudomonadota</taxon>
        <taxon>Alphaproteobacteria</taxon>
        <taxon>Rhodobacterales</taxon>
        <taxon>Paracoccaceae</taxon>
        <taxon>Puniceibacterium</taxon>
    </lineage>
</organism>
<accession>A0A2G8RBK8</accession>
<dbReference type="PANTHER" id="PTHR32305">
    <property type="match status" value="1"/>
</dbReference>
<dbReference type="InterPro" id="IPR022385">
    <property type="entry name" value="Rhs_assc_core"/>
</dbReference>
<dbReference type="EMBL" id="AWWI01000121">
    <property type="protein sequence ID" value="PIL18811.1"/>
    <property type="molecule type" value="Genomic_DNA"/>
</dbReference>
<keyword evidence="2" id="KW-1185">Reference proteome</keyword>
<evidence type="ECO:0000313" key="2">
    <source>
        <dbReference type="Proteomes" id="UP000231259"/>
    </source>
</evidence>
<gene>
    <name evidence="1" type="ORF">P775_19780</name>
</gene>
<evidence type="ECO:0000313" key="1">
    <source>
        <dbReference type="EMBL" id="PIL18811.1"/>
    </source>
</evidence>
<dbReference type="InterPro" id="IPR050708">
    <property type="entry name" value="T6SS_VgrG/RHS"/>
</dbReference>
<dbReference type="NCBIfam" id="TIGR03696">
    <property type="entry name" value="Rhs_assc_core"/>
    <property type="match status" value="1"/>
</dbReference>
<comment type="caution">
    <text evidence="1">The sequence shown here is derived from an EMBL/GenBank/DDBJ whole genome shotgun (WGS) entry which is preliminary data.</text>
</comment>
<sequence length="289" mass="31900">MRKMTRYGETAAFDYSAAGAFIRNDEFAAGPIAPPPGASTGLIPAGTADKPYAFDGFGQLARSPRLTGTVYDAHGRLIRAKTATEDVFFGYDQTGRRLYKQTRPVADGEPALSLFPMQSFEVGPKVEESFVHIGTARLVRMEHGTGRWFYYLRDHLDSSDYVMTSDGVPVEQMLYPAYGTEHAPEVLNPAWGTHAAVVAADLPRERTHHRFTGKYLDDSTGLYYYGAPYYDPALGRFITPDPLYMGDPERCSTNTVACNLFAYANNNPMAFIDPTGLEGVVAGDEAYRR</sequence>
<dbReference type="PANTHER" id="PTHR32305:SF15">
    <property type="entry name" value="PROTEIN RHSA-RELATED"/>
    <property type="match status" value="1"/>
</dbReference>
<dbReference type="Proteomes" id="UP000231259">
    <property type="component" value="Unassembled WGS sequence"/>
</dbReference>
<evidence type="ECO:0008006" key="3">
    <source>
        <dbReference type="Google" id="ProtNLM"/>
    </source>
</evidence>
<dbReference type="AlphaFoldDB" id="A0A2G8RBK8"/>
<proteinExistence type="predicted"/>
<protein>
    <recommendedName>
        <fullName evidence="3">RHS repeat-associated core domain-containing protein</fullName>
    </recommendedName>
</protein>
<dbReference type="Gene3D" id="2.180.10.10">
    <property type="entry name" value="RHS repeat-associated core"/>
    <property type="match status" value="1"/>
</dbReference>
<reference evidence="1 2" key="1">
    <citation type="submission" date="2013-09" db="EMBL/GenBank/DDBJ databases">
        <title>Genome sequencing of Phaeobacter antarcticus sp. nov. SM1211.</title>
        <authorList>
            <person name="Zhang X.-Y."/>
            <person name="Liu C."/>
            <person name="Chen X.-L."/>
            <person name="Xie B.-B."/>
            <person name="Qin Q.-L."/>
            <person name="Rong J.-C."/>
            <person name="Zhang Y.-Z."/>
        </authorList>
    </citation>
    <scope>NUCLEOTIDE SEQUENCE [LARGE SCALE GENOMIC DNA]</scope>
    <source>
        <strain evidence="1 2">SM1211</strain>
    </source>
</reference>
<name>A0A2G8RBK8_9RHOB</name>